<keyword evidence="9" id="KW-1015">Disulfide bond</keyword>
<gene>
    <name evidence="16" type="ORF">LAZ67_1006567</name>
</gene>
<dbReference type="InterPro" id="IPR045473">
    <property type="entry name" value="ASM_C"/>
</dbReference>
<keyword evidence="11 13" id="KW-0326">Glycosidase</keyword>
<evidence type="ECO:0000259" key="15">
    <source>
        <dbReference type="PROSITE" id="PS50015"/>
    </source>
</evidence>
<evidence type="ECO:0000256" key="2">
    <source>
        <dbReference type="ARBA" id="ARBA00004613"/>
    </source>
</evidence>
<dbReference type="InterPro" id="IPR011160">
    <property type="entry name" value="Sphingomy_PDE"/>
</dbReference>
<evidence type="ECO:0000256" key="7">
    <source>
        <dbReference type="ARBA" id="ARBA00022801"/>
    </source>
</evidence>
<dbReference type="SUPFAM" id="SSF47862">
    <property type="entry name" value="Saposin"/>
    <property type="match status" value="1"/>
</dbReference>
<dbReference type="EC" id="3.1.4.12" evidence="13"/>
<evidence type="ECO:0000256" key="14">
    <source>
        <dbReference type="SAM" id="SignalP"/>
    </source>
</evidence>
<keyword evidence="5" id="KW-0479">Metal-binding</keyword>
<evidence type="ECO:0000256" key="1">
    <source>
        <dbReference type="ARBA" id="ARBA00001947"/>
    </source>
</evidence>
<dbReference type="Gene3D" id="1.10.225.10">
    <property type="entry name" value="Saposin-like"/>
    <property type="match status" value="1"/>
</dbReference>
<evidence type="ECO:0000256" key="11">
    <source>
        <dbReference type="ARBA" id="ARBA00023295"/>
    </source>
</evidence>
<dbReference type="Gene3D" id="3.60.21.10">
    <property type="match status" value="1"/>
</dbReference>
<comment type="similarity">
    <text evidence="3 13">Belongs to the acid sphingomyelinase family.</text>
</comment>
<keyword evidence="6 14" id="KW-0732">Signal</keyword>
<dbReference type="SUPFAM" id="SSF56300">
    <property type="entry name" value="Metallo-dependent phosphatases"/>
    <property type="match status" value="1"/>
</dbReference>
<evidence type="ECO:0000256" key="8">
    <source>
        <dbReference type="ARBA" id="ARBA00022833"/>
    </source>
</evidence>
<evidence type="ECO:0000256" key="5">
    <source>
        <dbReference type="ARBA" id="ARBA00022723"/>
    </source>
</evidence>
<dbReference type="PANTHER" id="PTHR10340:SF34">
    <property type="entry name" value="SPHINGOMYELIN PHOSPHODIESTERASE"/>
    <property type="match status" value="1"/>
</dbReference>
<dbReference type="CDD" id="cd00842">
    <property type="entry name" value="MPP_ASMase"/>
    <property type="match status" value="1"/>
</dbReference>
<feature type="domain" description="Saposin B-type" evidence="15">
    <location>
        <begin position="61"/>
        <end position="145"/>
    </location>
</feature>
<dbReference type="InterPro" id="IPR029052">
    <property type="entry name" value="Metallo-depent_PP-like"/>
</dbReference>
<dbReference type="Pfam" id="PF19272">
    <property type="entry name" value="ASMase_C"/>
    <property type="match status" value="1"/>
</dbReference>
<dbReference type="Pfam" id="PF00149">
    <property type="entry name" value="Metallophos"/>
    <property type="match status" value="1"/>
</dbReference>
<dbReference type="PIRSF" id="PIRSF000948">
    <property type="entry name" value="Sphingomy_PDE"/>
    <property type="match status" value="1"/>
</dbReference>
<comment type="function">
    <text evidence="13">Converts sphingomyelin to ceramide.</text>
</comment>
<evidence type="ECO:0000256" key="3">
    <source>
        <dbReference type="ARBA" id="ARBA00008234"/>
    </source>
</evidence>
<dbReference type="InterPro" id="IPR008139">
    <property type="entry name" value="SaposinB_dom"/>
</dbReference>
<keyword evidence="4" id="KW-0964">Secreted</keyword>
<sequence>MVPSLLPVLLLALSTAVLARPSTNLVLDLEDADNDIGMFYSAFDIYDSQQLVSEFRNGHVSSKTCMLCRVGVQLFQRLVQSDKSEDEIAKEAGNLCTTFNVATPRVCHGTVQLFKSEIVQVLSRVVLTPDEICGLVLGPVCGEVRNPFEGWNVTMSPFPKPPVTPPTPPKPNAPVLKVLHLSDTHFDPYYKEGNDADCGEPLCCRIQDGPAPTPERAAGKWGDYRDCDTPLRTLEHMLQNIARNHKIDYVLWTGDIPPHDIWNTTRKSNIEILHSVSRMINKYLGKVPIFPALGNHESSPVNSFPIPEIVGKNSISWLYEELALAWKPWLPEQSLRTLRKGAYYSVTLQSNFKIISINTNYCNNLNWWLLINTTDPANQLRWLINELQLSELIGQKVHIIGHIPPGTMDCLSEWSRNFYKIINRYEGTVTAQFYGHTHTDEFEVFYDEETLTRPTSIAYVGPSVTTYEGVNPGYRIYTVDGNYKDSSKFTNIMIGKIVKFYWYQLVLDHETYTMDLEEANRNDKPVWELEYTAKADLGMPSLTPKDWNDLISRMAKDDDLFQKFYRYWWWNK</sequence>
<feature type="chain" id="PRO_5046054581" description="Sphingomyelin phosphodiesterase" evidence="14">
    <location>
        <begin position="20"/>
        <end position="572"/>
    </location>
</feature>
<comment type="catalytic activity">
    <reaction evidence="12">
        <text>a sphingomyelin + H2O = phosphocholine + an N-acylsphing-4-enine + H(+)</text>
        <dbReference type="Rhea" id="RHEA:19253"/>
        <dbReference type="ChEBI" id="CHEBI:15377"/>
        <dbReference type="ChEBI" id="CHEBI:15378"/>
        <dbReference type="ChEBI" id="CHEBI:17636"/>
        <dbReference type="ChEBI" id="CHEBI:52639"/>
        <dbReference type="ChEBI" id="CHEBI:295975"/>
        <dbReference type="EC" id="3.1.4.12"/>
    </reaction>
    <physiologicalReaction direction="left-to-right" evidence="12">
        <dbReference type="Rhea" id="RHEA:19254"/>
    </physiologicalReaction>
</comment>
<evidence type="ECO:0000313" key="17">
    <source>
        <dbReference type="Proteomes" id="UP001235939"/>
    </source>
</evidence>
<protein>
    <recommendedName>
        <fullName evidence="13">Sphingomyelin phosphodiesterase</fullName>
        <ecNumber evidence="13">3.1.4.12</ecNumber>
    </recommendedName>
</protein>
<evidence type="ECO:0000256" key="13">
    <source>
        <dbReference type="PIRNR" id="PIRNR000948"/>
    </source>
</evidence>
<dbReference type="EMBL" id="CP092863">
    <property type="protein sequence ID" value="UYV61789.1"/>
    <property type="molecule type" value="Genomic_DNA"/>
</dbReference>
<dbReference type="SMART" id="SM00741">
    <property type="entry name" value="SapB"/>
    <property type="match status" value="1"/>
</dbReference>
<evidence type="ECO:0000256" key="9">
    <source>
        <dbReference type="ARBA" id="ARBA00023157"/>
    </source>
</evidence>
<evidence type="ECO:0000256" key="4">
    <source>
        <dbReference type="ARBA" id="ARBA00022525"/>
    </source>
</evidence>
<dbReference type="PROSITE" id="PS50015">
    <property type="entry name" value="SAP_B"/>
    <property type="match status" value="1"/>
</dbReference>
<evidence type="ECO:0000256" key="12">
    <source>
        <dbReference type="ARBA" id="ARBA00047268"/>
    </source>
</evidence>
<dbReference type="InterPro" id="IPR041805">
    <property type="entry name" value="ASMase/PPN1_MPP"/>
</dbReference>
<dbReference type="PANTHER" id="PTHR10340">
    <property type="entry name" value="SPHINGOMYELIN PHOSPHODIESTERASE"/>
    <property type="match status" value="1"/>
</dbReference>
<organism evidence="16 17">
    <name type="scientific">Cordylochernes scorpioides</name>
    <dbReference type="NCBI Taxonomy" id="51811"/>
    <lineage>
        <taxon>Eukaryota</taxon>
        <taxon>Metazoa</taxon>
        <taxon>Ecdysozoa</taxon>
        <taxon>Arthropoda</taxon>
        <taxon>Chelicerata</taxon>
        <taxon>Arachnida</taxon>
        <taxon>Pseudoscorpiones</taxon>
        <taxon>Cheliferoidea</taxon>
        <taxon>Chernetidae</taxon>
        <taxon>Cordylochernes</taxon>
    </lineage>
</organism>
<keyword evidence="17" id="KW-1185">Reference proteome</keyword>
<keyword evidence="8" id="KW-0862">Zinc</keyword>
<proteinExistence type="inferred from homology"/>
<comment type="subcellular location">
    <subcellularLocation>
        <location evidence="2">Secreted</location>
    </subcellularLocation>
</comment>
<feature type="signal peptide" evidence="14">
    <location>
        <begin position="1"/>
        <end position="19"/>
    </location>
</feature>
<keyword evidence="7 13" id="KW-0378">Hydrolase</keyword>
<dbReference type="Proteomes" id="UP001235939">
    <property type="component" value="Chromosome 01"/>
</dbReference>
<evidence type="ECO:0000313" key="16">
    <source>
        <dbReference type="EMBL" id="UYV61789.1"/>
    </source>
</evidence>
<accession>A0ABY6JZ01</accession>
<name>A0ABY6JZ01_9ARAC</name>
<reference evidence="16 17" key="1">
    <citation type="submission" date="2022-01" db="EMBL/GenBank/DDBJ databases">
        <title>A chromosomal length assembly of Cordylochernes scorpioides.</title>
        <authorList>
            <person name="Zeh D."/>
            <person name="Zeh J."/>
        </authorList>
    </citation>
    <scope>NUCLEOTIDE SEQUENCE [LARGE SCALE GENOMIC DNA]</scope>
    <source>
        <strain evidence="16">IN4F17</strain>
        <tissue evidence="16">Whole Body</tissue>
    </source>
</reference>
<evidence type="ECO:0000256" key="6">
    <source>
        <dbReference type="ARBA" id="ARBA00022729"/>
    </source>
</evidence>
<dbReference type="InterPro" id="IPR004843">
    <property type="entry name" value="Calcineurin-like_PHP"/>
</dbReference>
<keyword evidence="10" id="KW-0325">Glycoprotein</keyword>
<comment type="cofactor">
    <cofactor evidence="1">
        <name>Zn(2+)</name>
        <dbReference type="ChEBI" id="CHEBI:29105"/>
    </cofactor>
</comment>
<dbReference type="InterPro" id="IPR011001">
    <property type="entry name" value="Saposin-like"/>
</dbReference>
<evidence type="ECO:0000256" key="10">
    <source>
        <dbReference type="ARBA" id="ARBA00023180"/>
    </source>
</evidence>